<feature type="compositionally biased region" description="Low complexity" evidence="1">
    <location>
        <begin position="447"/>
        <end position="456"/>
    </location>
</feature>
<reference evidence="2" key="1">
    <citation type="submission" date="2023-04" db="EMBL/GenBank/DDBJ databases">
        <title>Chromosome-level genome of Chaenocephalus aceratus.</title>
        <authorList>
            <person name="Park H."/>
        </authorList>
    </citation>
    <scope>NUCLEOTIDE SEQUENCE</scope>
    <source>
        <strain evidence="2">DE</strain>
        <tissue evidence="2">Muscle</tissue>
    </source>
</reference>
<feature type="region of interest" description="Disordered" evidence="1">
    <location>
        <begin position="728"/>
        <end position="826"/>
    </location>
</feature>
<sequence length="826" mass="89799">MDPPAGDEGNLPVYNAPDEEEQFPPVNVWEVVRGNFTPSFLPAHPCSLPLGVAPVEVSAPRLERPEEGPPSAPPRSGVFAPRTPGFVFSRKRIREEDSRNSAPSTLGLCSPMVPLLVAQRPPVSFWQAFRPLGVAPPEDSAPQVERPEEAPSSAPPRSGVFASTTPGFVFSTKRFREDDSRDSAPSTSGPGFSTKRIREDDSRDSAPSILGLCCPMVPLLVAQRPPVSFWQAFRPLGIAPPEDSAPQVERPEEAPSSAPPSTSGLGFSTKRTWEEACREEDYTYTLNSPPSGSENFIMDPPVGDEGNLPVYNASDEEEQFPPVNVWEVLRRNFNPSFLPAHPCSLPLGVAPLEVSAPRLERPEEGPPSAPPRSGVLAPTTPGFIFSTKRIREEDSRDSAPSTLGFCCPMVPLDVAQRPPVSFWQAFRPLGVAPPEDSAPQVERPEEAPSSAPPSTSGLGFSTKRTWEEACREEDYTYTLNSPPSGSENFIMDPPAGDEGNLPVYNASDEEEQFPPVNVWEVLRGNFTPSFLPAHPCSLPLGVAPLEVSAPRLERPEEGPPSAPPRSGVLAPTTPGFIFSTKRIREEDSRDSAPSTLGFCCPMVPLLVAQRPPVSFWQAFRPLGVAPLEVSAPRLERPEEAPSSAPPRSGMFAPTTPGFVFSTKRFREDDSRDSARSTSGPGFSTKRIREDDSRDSAPSTLGLCCPMVPLSVQQRPPVTFWQTFCPFGVAPPEDSAPQVERPEEAPSSAPPSTSGLGFSTKRTWEEACREEDFRDSPTPTSGLGLSTKRTREEDFRNLTPSSSGPCPPLDKRYRPEDHRLPEDSDSD</sequence>
<feature type="region of interest" description="Disordered" evidence="1">
    <location>
        <begin position="431"/>
        <end position="460"/>
    </location>
</feature>
<feature type="region of interest" description="Disordered" evidence="1">
    <location>
        <begin position="358"/>
        <end position="380"/>
    </location>
</feature>
<gene>
    <name evidence="2" type="ORF">KUDE01_023597</name>
</gene>
<feature type="compositionally biased region" description="Low complexity" evidence="1">
    <location>
        <begin position="744"/>
        <end position="753"/>
    </location>
</feature>
<proteinExistence type="predicted"/>
<dbReference type="AlphaFoldDB" id="A0AAD9EZ75"/>
<accession>A0AAD9EZ75</accession>
<evidence type="ECO:0000313" key="3">
    <source>
        <dbReference type="Proteomes" id="UP001228049"/>
    </source>
</evidence>
<name>A0AAD9EZ75_DISEL</name>
<feature type="region of interest" description="Disordered" evidence="1">
    <location>
        <begin position="634"/>
        <end position="696"/>
    </location>
</feature>
<feature type="region of interest" description="Disordered" evidence="1">
    <location>
        <begin position="240"/>
        <end position="268"/>
    </location>
</feature>
<feature type="compositionally biased region" description="Low complexity" evidence="1">
    <location>
        <begin position="254"/>
        <end position="263"/>
    </location>
</feature>
<feature type="compositionally biased region" description="Basic and acidic residues" evidence="1">
    <location>
        <begin position="664"/>
        <end position="674"/>
    </location>
</feature>
<feature type="compositionally biased region" description="Basic and acidic residues" evidence="1">
    <location>
        <begin position="808"/>
        <end position="826"/>
    </location>
</feature>
<feature type="compositionally biased region" description="Polar residues" evidence="1">
    <location>
        <begin position="284"/>
        <end position="294"/>
    </location>
</feature>
<feature type="region of interest" description="Disordered" evidence="1">
    <location>
        <begin position="136"/>
        <end position="207"/>
    </location>
</feature>
<protein>
    <submittedName>
        <fullName evidence="2">Uncharacterized protein</fullName>
    </submittedName>
</protein>
<feature type="region of interest" description="Disordered" evidence="1">
    <location>
        <begin position="283"/>
        <end position="304"/>
    </location>
</feature>
<feature type="region of interest" description="Disordered" evidence="1">
    <location>
        <begin position="551"/>
        <end position="571"/>
    </location>
</feature>
<feature type="region of interest" description="Disordered" evidence="1">
    <location>
        <begin position="59"/>
        <end position="82"/>
    </location>
</feature>
<dbReference type="Proteomes" id="UP001228049">
    <property type="component" value="Unassembled WGS sequence"/>
</dbReference>
<dbReference type="EMBL" id="JASDAP010000023">
    <property type="protein sequence ID" value="KAK1882817.1"/>
    <property type="molecule type" value="Genomic_DNA"/>
</dbReference>
<evidence type="ECO:0000313" key="2">
    <source>
        <dbReference type="EMBL" id="KAK1882817.1"/>
    </source>
</evidence>
<keyword evidence="3" id="KW-1185">Reference proteome</keyword>
<organism evidence="2 3">
    <name type="scientific">Dissostichus eleginoides</name>
    <name type="common">Patagonian toothfish</name>
    <name type="synonym">Dissostichus amissus</name>
    <dbReference type="NCBI Taxonomy" id="100907"/>
    <lineage>
        <taxon>Eukaryota</taxon>
        <taxon>Metazoa</taxon>
        <taxon>Chordata</taxon>
        <taxon>Craniata</taxon>
        <taxon>Vertebrata</taxon>
        <taxon>Euteleostomi</taxon>
        <taxon>Actinopterygii</taxon>
        <taxon>Neopterygii</taxon>
        <taxon>Teleostei</taxon>
        <taxon>Neoteleostei</taxon>
        <taxon>Acanthomorphata</taxon>
        <taxon>Eupercaria</taxon>
        <taxon>Perciformes</taxon>
        <taxon>Notothenioidei</taxon>
        <taxon>Nototheniidae</taxon>
        <taxon>Dissostichus</taxon>
    </lineage>
</organism>
<evidence type="ECO:0000256" key="1">
    <source>
        <dbReference type="SAM" id="MobiDB-lite"/>
    </source>
</evidence>
<comment type="caution">
    <text evidence="2">The sequence shown here is derived from an EMBL/GenBank/DDBJ whole genome shotgun (WGS) entry which is preliminary data.</text>
</comment>
<feature type="compositionally biased region" description="Basic and acidic residues" evidence="1">
    <location>
        <begin position="761"/>
        <end position="774"/>
    </location>
</feature>